<dbReference type="GO" id="GO:0015297">
    <property type="term" value="F:antiporter activity"/>
    <property type="evidence" value="ECO:0007669"/>
    <property type="project" value="UniProtKB-KW"/>
</dbReference>
<feature type="transmembrane region" description="Helical" evidence="8">
    <location>
        <begin position="29"/>
        <end position="47"/>
    </location>
</feature>
<dbReference type="GeneID" id="60748682"/>
<evidence type="ECO:0000259" key="9">
    <source>
        <dbReference type="Pfam" id="PF00999"/>
    </source>
</evidence>
<evidence type="ECO:0000256" key="8">
    <source>
        <dbReference type="SAM" id="Phobius"/>
    </source>
</evidence>
<feature type="transmembrane region" description="Helical" evidence="8">
    <location>
        <begin position="116"/>
        <end position="137"/>
    </location>
</feature>
<dbReference type="GO" id="GO:0006811">
    <property type="term" value="P:monoatomic ion transport"/>
    <property type="evidence" value="ECO:0007669"/>
    <property type="project" value="UniProtKB-KW"/>
</dbReference>
<evidence type="ECO:0000256" key="7">
    <source>
        <dbReference type="ARBA" id="ARBA00023136"/>
    </source>
</evidence>
<accession>A0ABD7UYP8</accession>
<organism evidence="10 11">
    <name type="scientific">Gordonia paraffinivorans</name>
    <dbReference type="NCBI Taxonomy" id="175628"/>
    <lineage>
        <taxon>Bacteria</taxon>
        <taxon>Bacillati</taxon>
        <taxon>Actinomycetota</taxon>
        <taxon>Actinomycetes</taxon>
        <taxon>Mycobacteriales</taxon>
        <taxon>Gordoniaceae</taxon>
        <taxon>Gordonia</taxon>
    </lineage>
</organism>
<dbReference type="PANTHER" id="PTHR32507:SF8">
    <property type="entry name" value="CNH1P"/>
    <property type="match status" value="1"/>
</dbReference>
<evidence type="ECO:0000256" key="1">
    <source>
        <dbReference type="ARBA" id="ARBA00004651"/>
    </source>
</evidence>
<keyword evidence="5 8" id="KW-1133">Transmembrane helix</keyword>
<feature type="transmembrane region" description="Helical" evidence="8">
    <location>
        <begin position="91"/>
        <end position="110"/>
    </location>
</feature>
<reference evidence="10 11" key="1">
    <citation type="submission" date="2019-02" db="EMBL/GenBank/DDBJ databases">
        <authorList>
            <consortium name="Pathogen Informatics"/>
        </authorList>
    </citation>
    <scope>NUCLEOTIDE SEQUENCE [LARGE SCALE GENOMIC DNA]</scope>
    <source>
        <strain evidence="10 11">3012STDY6756503</strain>
    </source>
</reference>
<gene>
    <name evidence="10" type="ORF">NCTC8139_00636</name>
</gene>
<evidence type="ECO:0000256" key="6">
    <source>
        <dbReference type="ARBA" id="ARBA00023065"/>
    </source>
</evidence>
<sequence>MASVLIGIVVIIGWSFVAGTLARFRVSGAVPMVITGVVIGLATSNPIGTALDTDIAEPVVELILAILLFVDAIEVRGGFFAGERGTSLRLLFIAMPLSVAACMLLGLALVPSMSVGLALLIACVVIPMDLTPTSSLVRDRRVPERVRHLLAVESGYNDGIVAPFFVFALALAGDHAKAASPAAALEDAVPAALWAVLVGSLIGFFAARLTNFSERRGLATAQSVRISLLLIPILAYGCSVELDGNGFVAAFVCGIAYKAARTNTPDEAQLSLVDDVGALASLTMWFVFGCTCVLVFELGFIWEIVVLAVAALTVLRIVPVYLALVRSDIGRRDRMLLGVFGPRGTASIVFGLLAFNDLDGMFANVALYAMTVTVLGSVVLHGIGVGLIVERLGRREASPPGG</sequence>
<keyword evidence="7 8" id="KW-0472">Membrane</keyword>
<feature type="transmembrane region" description="Helical" evidence="8">
    <location>
        <begin position="59"/>
        <end position="79"/>
    </location>
</feature>
<keyword evidence="2" id="KW-0813">Transport</keyword>
<evidence type="ECO:0000313" key="11">
    <source>
        <dbReference type="Proteomes" id="UP000360750"/>
    </source>
</evidence>
<dbReference type="Pfam" id="PF00999">
    <property type="entry name" value="Na_H_Exchanger"/>
    <property type="match status" value="1"/>
</dbReference>
<evidence type="ECO:0000256" key="4">
    <source>
        <dbReference type="ARBA" id="ARBA00022692"/>
    </source>
</evidence>
<comment type="caution">
    <text evidence="10">The sequence shown here is derived from an EMBL/GenBank/DDBJ whole genome shotgun (WGS) entry which is preliminary data.</text>
</comment>
<proteinExistence type="predicted"/>
<feature type="transmembrane region" description="Helical" evidence="8">
    <location>
        <begin position="367"/>
        <end position="389"/>
    </location>
</feature>
<comment type="subcellular location">
    <subcellularLocation>
        <location evidence="1">Cell membrane</location>
        <topology evidence="1">Multi-pass membrane protein</topology>
    </subcellularLocation>
</comment>
<protein>
    <submittedName>
        <fullName evidence="10">Potassium/proton antiporter</fullName>
    </submittedName>
</protein>
<keyword evidence="4 8" id="KW-0812">Transmembrane</keyword>
<evidence type="ECO:0000313" key="10">
    <source>
        <dbReference type="EMBL" id="VFA81637.1"/>
    </source>
</evidence>
<dbReference type="AlphaFoldDB" id="A0ABD7UYP8"/>
<evidence type="ECO:0000256" key="5">
    <source>
        <dbReference type="ARBA" id="ARBA00022989"/>
    </source>
</evidence>
<dbReference type="InterPro" id="IPR006153">
    <property type="entry name" value="Cation/H_exchanger_TM"/>
</dbReference>
<feature type="transmembrane region" description="Helical" evidence="8">
    <location>
        <begin position="149"/>
        <end position="171"/>
    </location>
</feature>
<feature type="transmembrane region" description="Helical" evidence="8">
    <location>
        <begin position="336"/>
        <end position="355"/>
    </location>
</feature>
<feature type="domain" description="Cation/H+ exchanger transmembrane" evidence="9">
    <location>
        <begin position="16"/>
        <end position="390"/>
    </location>
</feature>
<feature type="transmembrane region" description="Helical" evidence="8">
    <location>
        <begin position="6"/>
        <end position="22"/>
    </location>
</feature>
<dbReference type="EMBL" id="CAACYD010000005">
    <property type="protein sequence ID" value="VFA81637.1"/>
    <property type="molecule type" value="Genomic_DNA"/>
</dbReference>
<evidence type="ECO:0000256" key="2">
    <source>
        <dbReference type="ARBA" id="ARBA00022448"/>
    </source>
</evidence>
<name>A0ABD7UYP8_9ACTN</name>
<feature type="transmembrane region" description="Helical" evidence="8">
    <location>
        <begin position="191"/>
        <end position="210"/>
    </location>
</feature>
<dbReference type="Proteomes" id="UP000360750">
    <property type="component" value="Unassembled WGS sequence"/>
</dbReference>
<dbReference type="PANTHER" id="PTHR32507">
    <property type="entry name" value="NA(+)/H(+) ANTIPORTER 1"/>
    <property type="match status" value="1"/>
</dbReference>
<keyword evidence="3" id="KW-0050">Antiport</keyword>
<dbReference type="GO" id="GO:0005886">
    <property type="term" value="C:plasma membrane"/>
    <property type="evidence" value="ECO:0007669"/>
    <property type="project" value="UniProtKB-SubCell"/>
</dbReference>
<feature type="transmembrane region" description="Helical" evidence="8">
    <location>
        <begin position="272"/>
        <end position="296"/>
    </location>
</feature>
<feature type="transmembrane region" description="Helical" evidence="8">
    <location>
        <begin position="302"/>
        <end position="324"/>
    </location>
</feature>
<evidence type="ECO:0000256" key="3">
    <source>
        <dbReference type="ARBA" id="ARBA00022449"/>
    </source>
</evidence>
<dbReference type="RefSeq" id="WP_131733445.1">
    <property type="nucleotide sequence ID" value="NZ_CAACYD010000005.1"/>
</dbReference>
<keyword evidence="6" id="KW-0406">Ion transport</keyword>